<evidence type="ECO:0000256" key="5">
    <source>
        <dbReference type="RuleBase" id="RU000320"/>
    </source>
</evidence>
<evidence type="ECO:0000256" key="4">
    <source>
        <dbReference type="ARBA" id="ARBA00023136"/>
    </source>
</evidence>
<feature type="transmembrane region" description="Helical" evidence="6">
    <location>
        <begin position="289"/>
        <end position="309"/>
    </location>
</feature>
<keyword evidence="8" id="KW-0830">Ubiquinone</keyword>
<feature type="transmembrane region" description="Helical" evidence="6">
    <location>
        <begin position="315"/>
        <end position="335"/>
    </location>
</feature>
<dbReference type="Proteomes" id="UP000582643">
    <property type="component" value="Unassembled WGS sequence"/>
</dbReference>
<feature type="transmembrane region" description="Helical" evidence="6">
    <location>
        <begin position="510"/>
        <end position="531"/>
    </location>
</feature>
<evidence type="ECO:0000256" key="1">
    <source>
        <dbReference type="ARBA" id="ARBA00004127"/>
    </source>
</evidence>
<feature type="transmembrane region" description="Helical" evidence="6">
    <location>
        <begin position="233"/>
        <end position="253"/>
    </location>
</feature>
<feature type="transmembrane region" description="Helical" evidence="6">
    <location>
        <begin position="356"/>
        <end position="373"/>
    </location>
</feature>
<dbReference type="EMBL" id="JACHJY010000013">
    <property type="protein sequence ID" value="MBB4986607.1"/>
    <property type="molecule type" value="Genomic_DNA"/>
</dbReference>
<evidence type="ECO:0000256" key="2">
    <source>
        <dbReference type="ARBA" id="ARBA00022692"/>
    </source>
</evidence>
<dbReference type="RefSeq" id="WP_184932872.1">
    <property type="nucleotide sequence ID" value="NZ_JACHJY010000013.1"/>
</dbReference>
<dbReference type="AlphaFoldDB" id="A0A7W7U9B8"/>
<keyword evidence="3 6" id="KW-1133">Transmembrane helix</keyword>
<accession>A0A7W7U9B8</accession>
<dbReference type="GO" id="GO:0008137">
    <property type="term" value="F:NADH dehydrogenase (ubiquinone) activity"/>
    <property type="evidence" value="ECO:0007669"/>
    <property type="project" value="InterPro"/>
</dbReference>
<feature type="transmembrane region" description="Helical" evidence="6">
    <location>
        <begin position="265"/>
        <end position="282"/>
    </location>
</feature>
<dbReference type="Pfam" id="PF00361">
    <property type="entry name" value="Proton_antipo_M"/>
    <property type="match status" value="1"/>
</dbReference>
<evidence type="ECO:0000313" key="8">
    <source>
        <dbReference type="EMBL" id="MBB4986607.1"/>
    </source>
</evidence>
<organism evidence="8 9">
    <name type="scientific">Streptomyces nymphaeiformis</name>
    <dbReference type="NCBI Taxonomy" id="2663842"/>
    <lineage>
        <taxon>Bacteria</taxon>
        <taxon>Bacillati</taxon>
        <taxon>Actinomycetota</taxon>
        <taxon>Actinomycetes</taxon>
        <taxon>Kitasatosporales</taxon>
        <taxon>Streptomycetaceae</taxon>
        <taxon>Streptomyces</taxon>
    </lineage>
</organism>
<evidence type="ECO:0000256" key="3">
    <source>
        <dbReference type="ARBA" id="ARBA00022989"/>
    </source>
</evidence>
<dbReference type="GO" id="GO:0042773">
    <property type="term" value="P:ATP synthesis coupled electron transport"/>
    <property type="evidence" value="ECO:0007669"/>
    <property type="project" value="InterPro"/>
</dbReference>
<feature type="transmembrane region" description="Helical" evidence="6">
    <location>
        <begin position="6"/>
        <end position="22"/>
    </location>
</feature>
<feature type="transmembrane region" description="Helical" evidence="6">
    <location>
        <begin position="467"/>
        <end position="486"/>
    </location>
</feature>
<dbReference type="Gene3D" id="1.20.5.2700">
    <property type="match status" value="1"/>
</dbReference>
<feature type="domain" description="NADH:quinone oxidoreductase/Mrp antiporter transmembrane" evidence="7">
    <location>
        <begin position="122"/>
        <end position="395"/>
    </location>
</feature>
<sequence length="650" mass="67473">MSPVLWALVALPVTCGALLLAGGRTLDRWAPAAAVAVAIASLGLAVTAAVRHPAVEAPLLDGLPVRLGVDGLSGVLVVTVTAVTLAVLLFSTAEFAADEARARFFGLMLLFAGSMLVTVTATTLPTLLMGWEVMGATSWALIGYWWREPVRTAAAQTAFLVTRTADLGLYLAAGAALAAAPGPLSLDTLDDTGEPWLSFVTAGILLAAFGKSAQLPFSFWLSRAMQGPSPVSALLHSATMVVAGAYLLLRTGALLDASGWGADTAAWVGAATAVALGLVAVAQSDLKQLLAASTCAQIGFMVLAAGVGASTGGALQLMAHAAAKSLLFMVAGAWLTSWGTQRLTELRGVARFRRSVGVICTVGALSLAGLPPLSLWAAKDVLLAGALEDGGGLYAVGLGAAVLSAVYSVKILWYVWRPMPAGAVERRRRMPASGVEQRHPIPASAVHQRHPVPTSAVEQRRPIPAGAVPPLALLALACAALTPLAFPPVRDTLTDYLGQGPEPEPHAGEFAVSGLVALVAAALAWAWPWGGRTLVPPWTRRLCREWLRLERAAHVLIVSPALGLARAAAAFDDRVLDRAVNASGVGALVLARWTNRFVEGAVDGAVEGLATATRRLGRWARRPQTGQLHQYLAQAVAAFSVIAVVLVLVR</sequence>
<dbReference type="GO" id="GO:0012505">
    <property type="term" value="C:endomembrane system"/>
    <property type="evidence" value="ECO:0007669"/>
    <property type="project" value="UniProtKB-SubCell"/>
</dbReference>
<feature type="transmembrane region" description="Helical" evidence="6">
    <location>
        <begin position="196"/>
        <end position="221"/>
    </location>
</feature>
<feature type="transmembrane region" description="Helical" evidence="6">
    <location>
        <begin position="552"/>
        <end position="571"/>
    </location>
</feature>
<dbReference type="PANTHER" id="PTHR42829">
    <property type="entry name" value="NADH-UBIQUINONE OXIDOREDUCTASE CHAIN 5"/>
    <property type="match status" value="1"/>
</dbReference>
<name>A0A7W7U9B8_9ACTN</name>
<keyword evidence="9" id="KW-1185">Reference proteome</keyword>
<feature type="transmembrane region" description="Helical" evidence="6">
    <location>
        <begin position="29"/>
        <end position="51"/>
    </location>
</feature>
<evidence type="ECO:0000259" key="7">
    <source>
        <dbReference type="Pfam" id="PF00361"/>
    </source>
</evidence>
<comment type="subcellular location">
    <subcellularLocation>
        <location evidence="1">Endomembrane system</location>
        <topology evidence="1">Multi-pass membrane protein</topology>
    </subcellularLocation>
    <subcellularLocation>
        <location evidence="5">Membrane</location>
        <topology evidence="5">Multi-pass membrane protein</topology>
    </subcellularLocation>
</comment>
<dbReference type="GO" id="GO:0016020">
    <property type="term" value="C:membrane"/>
    <property type="evidence" value="ECO:0007669"/>
    <property type="project" value="UniProtKB-SubCell"/>
</dbReference>
<keyword evidence="2 5" id="KW-0812">Transmembrane</keyword>
<feature type="transmembrane region" description="Helical" evidence="6">
    <location>
        <begin position="167"/>
        <end position="184"/>
    </location>
</feature>
<feature type="transmembrane region" description="Helical" evidence="6">
    <location>
        <begin position="128"/>
        <end position="146"/>
    </location>
</feature>
<feature type="transmembrane region" description="Helical" evidence="6">
    <location>
        <begin position="631"/>
        <end position="649"/>
    </location>
</feature>
<feature type="transmembrane region" description="Helical" evidence="6">
    <location>
        <begin position="71"/>
        <end position="90"/>
    </location>
</feature>
<proteinExistence type="predicted"/>
<dbReference type="PANTHER" id="PTHR42829:SF2">
    <property type="entry name" value="NADH-UBIQUINONE OXIDOREDUCTASE CHAIN 5"/>
    <property type="match status" value="1"/>
</dbReference>
<dbReference type="InterPro" id="IPR001750">
    <property type="entry name" value="ND/Mrp_TM"/>
</dbReference>
<dbReference type="PRINTS" id="PR01434">
    <property type="entry name" value="NADHDHGNASE5"/>
</dbReference>
<protein>
    <submittedName>
        <fullName evidence="8">NADH:ubiquinone oxidoreductase subunit 5 (Subunit L)/multisubunit Na+/H+ antiporter MnhA subunit</fullName>
    </submittedName>
</protein>
<evidence type="ECO:0000313" key="9">
    <source>
        <dbReference type="Proteomes" id="UP000582643"/>
    </source>
</evidence>
<feature type="transmembrane region" description="Helical" evidence="6">
    <location>
        <begin position="393"/>
        <end position="416"/>
    </location>
</feature>
<dbReference type="GO" id="GO:0015990">
    <property type="term" value="P:electron transport coupled proton transport"/>
    <property type="evidence" value="ECO:0007669"/>
    <property type="project" value="TreeGrafter"/>
</dbReference>
<reference evidence="8 9" key="1">
    <citation type="submission" date="2020-08" db="EMBL/GenBank/DDBJ databases">
        <title>Genomic Encyclopedia of Type Strains, Phase III (KMG-III): the genomes of soil and plant-associated and newly described type strains.</title>
        <authorList>
            <person name="Whitman W."/>
        </authorList>
    </citation>
    <scope>NUCLEOTIDE SEQUENCE [LARGE SCALE GENOMIC DNA]</scope>
    <source>
        <strain evidence="8 9">SFB5A</strain>
    </source>
</reference>
<keyword evidence="4 6" id="KW-0472">Membrane</keyword>
<evidence type="ECO:0000256" key="6">
    <source>
        <dbReference type="SAM" id="Phobius"/>
    </source>
</evidence>
<comment type="caution">
    <text evidence="8">The sequence shown here is derived from an EMBL/GenBank/DDBJ whole genome shotgun (WGS) entry which is preliminary data.</text>
</comment>
<dbReference type="InterPro" id="IPR003945">
    <property type="entry name" value="NU5C-like"/>
</dbReference>
<feature type="transmembrane region" description="Helical" evidence="6">
    <location>
        <begin position="102"/>
        <end position="122"/>
    </location>
</feature>
<dbReference type="GO" id="GO:0003954">
    <property type="term" value="F:NADH dehydrogenase activity"/>
    <property type="evidence" value="ECO:0007669"/>
    <property type="project" value="TreeGrafter"/>
</dbReference>
<gene>
    <name evidence="8" type="ORF">GGE06_007575</name>
</gene>